<sequence length="107" mass="12164">MNSITQYLLAGFLVAAGLQYQAVSKGTRSARQPFPERGFWVAETAPDKKSTVVRYYAHSNHLVSETTEQEVLDIRKLSVRKYLNAKLRKELEKDTTGQSAIKLYEIN</sequence>
<proteinExistence type="predicted"/>
<reference evidence="1 2" key="1">
    <citation type="submission" date="2018-03" db="EMBL/GenBank/DDBJ databases">
        <title>Genomic Encyclopedia of Archaeal and Bacterial Type Strains, Phase II (KMG-II): from individual species to whole genera.</title>
        <authorList>
            <person name="Goeker M."/>
        </authorList>
    </citation>
    <scope>NUCLEOTIDE SEQUENCE [LARGE SCALE GENOMIC DNA]</scope>
    <source>
        <strain evidence="1 2">DSM 29057</strain>
    </source>
</reference>
<evidence type="ECO:0000313" key="1">
    <source>
        <dbReference type="EMBL" id="PSL32856.1"/>
    </source>
</evidence>
<organism evidence="1 2">
    <name type="scientific">Dyadobacter jiangsuensis</name>
    <dbReference type="NCBI Taxonomy" id="1591085"/>
    <lineage>
        <taxon>Bacteria</taxon>
        <taxon>Pseudomonadati</taxon>
        <taxon>Bacteroidota</taxon>
        <taxon>Cytophagia</taxon>
        <taxon>Cytophagales</taxon>
        <taxon>Spirosomataceae</taxon>
        <taxon>Dyadobacter</taxon>
    </lineage>
</organism>
<dbReference type="EMBL" id="PYAS01000002">
    <property type="protein sequence ID" value="PSL32856.1"/>
    <property type="molecule type" value="Genomic_DNA"/>
</dbReference>
<evidence type="ECO:0000313" key="2">
    <source>
        <dbReference type="Proteomes" id="UP000241964"/>
    </source>
</evidence>
<gene>
    <name evidence="1" type="ORF">CLV60_102575</name>
</gene>
<dbReference type="AlphaFoldDB" id="A0A2P8GFU6"/>
<comment type="caution">
    <text evidence="1">The sequence shown here is derived from an EMBL/GenBank/DDBJ whole genome shotgun (WGS) entry which is preliminary data.</text>
</comment>
<dbReference type="RefSeq" id="WP_106594436.1">
    <property type="nucleotide sequence ID" value="NZ_PYAS01000002.1"/>
</dbReference>
<dbReference type="OrthoDB" id="963863at2"/>
<keyword evidence="2" id="KW-1185">Reference proteome</keyword>
<protein>
    <submittedName>
        <fullName evidence="1">Uncharacterized protein</fullName>
    </submittedName>
</protein>
<accession>A0A2P8GFU6</accession>
<dbReference type="Proteomes" id="UP000241964">
    <property type="component" value="Unassembled WGS sequence"/>
</dbReference>
<name>A0A2P8GFU6_9BACT</name>